<name>A0A9D4ZCB9_ADICA</name>
<dbReference type="Proteomes" id="UP000886520">
    <property type="component" value="Chromosome 14"/>
</dbReference>
<evidence type="ECO:0000313" key="1">
    <source>
        <dbReference type="EMBL" id="KAI5069954.1"/>
    </source>
</evidence>
<sequence length="69" mass="7792">MGLLSDKVPGYAVFQLQKVHIISIPLGVLYGGMVKRTSARIEFWMRLKGRKDGNTEVEDQDMKVQGMHS</sequence>
<accession>A0A9D4ZCB9</accession>
<comment type="caution">
    <text evidence="1">The sequence shown here is derived from an EMBL/GenBank/DDBJ whole genome shotgun (WGS) entry which is preliminary data.</text>
</comment>
<keyword evidence="2" id="KW-1185">Reference proteome</keyword>
<proteinExistence type="predicted"/>
<reference evidence="1" key="1">
    <citation type="submission" date="2021-01" db="EMBL/GenBank/DDBJ databases">
        <title>Adiantum capillus-veneris genome.</title>
        <authorList>
            <person name="Fang Y."/>
            <person name="Liao Q."/>
        </authorList>
    </citation>
    <scope>NUCLEOTIDE SEQUENCE</scope>
    <source>
        <strain evidence="1">H3</strain>
        <tissue evidence="1">Leaf</tissue>
    </source>
</reference>
<gene>
    <name evidence="1" type="ORF">GOP47_0014297</name>
</gene>
<dbReference type="AlphaFoldDB" id="A0A9D4ZCB9"/>
<organism evidence="1 2">
    <name type="scientific">Adiantum capillus-veneris</name>
    <name type="common">Maidenhair fern</name>
    <dbReference type="NCBI Taxonomy" id="13818"/>
    <lineage>
        <taxon>Eukaryota</taxon>
        <taxon>Viridiplantae</taxon>
        <taxon>Streptophyta</taxon>
        <taxon>Embryophyta</taxon>
        <taxon>Tracheophyta</taxon>
        <taxon>Polypodiopsida</taxon>
        <taxon>Polypodiidae</taxon>
        <taxon>Polypodiales</taxon>
        <taxon>Pteridineae</taxon>
        <taxon>Pteridaceae</taxon>
        <taxon>Vittarioideae</taxon>
        <taxon>Adiantum</taxon>
    </lineage>
</organism>
<protein>
    <submittedName>
        <fullName evidence="1">Uncharacterized protein</fullName>
    </submittedName>
</protein>
<dbReference type="EMBL" id="JABFUD020000014">
    <property type="protein sequence ID" value="KAI5069954.1"/>
    <property type="molecule type" value="Genomic_DNA"/>
</dbReference>
<evidence type="ECO:0000313" key="2">
    <source>
        <dbReference type="Proteomes" id="UP000886520"/>
    </source>
</evidence>